<reference evidence="3" key="1">
    <citation type="journal article" date="2019" name="Int. J. Syst. Evol. Microbiol.">
        <title>The Global Catalogue of Microorganisms (GCM) 10K type strain sequencing project: providing services to taxonomists for standard genome sequencing and annotation.</title>
        <authorList>
            <consortium name="The Broad Institute Genomics Platform"/>
            <consortium name="The Broad Institute Genome Sequencing Center for Infectious Disease"/>
            <person name="Wu L."/>
            <person name="Ma J."/>
        </authorList>
    </citation>
    <scope>NUCLEOTIDE SEQUENCE [LARGE SCALE GENOMIC DNA]</scope>
    <source>
        <strain evidence="3">CGMCC 4.7405</strain>
    </source>
</reference>
<dbReference type="Proteomes" id="UP001595690">
    <property type="component" value="Unassembled WGS sequence"/>
</dbReference>
<keyword evidence="1" id="KW-0472">Membrane</keyword>
<keyword evidence="1" id="KW-1133">Transmembrane helix</keyword>
<evidence type="ECO:0000313" key="2">
    <source>
        <dbReference type="EMBL" id="MFC3891364.1"/>
    </source>
</evidence>
<keyword evidence="1" id="KW-0812">Transmembrane</keyword>
<protein>
    <submittedName>
        <fullName evidence="2">Uncharacterized protein</fullName>
    </submittedName>
</protein>
<organism evidence="2 3">
    <name type="scientific">Lentzea rhizosphaerae</name>
    <dbReference type="NCBI Taxonomy" id="2041025"/>
    <lineage>
        <taxon>Bacteria</taxon>
        <taxon>Bacillati</taxon>
        <taxon>Actinomycetota</taxon>
        <taxon>Actinomycetes</taxon>
        <taxon>Pseudonocardiales</taxon>
        <taxon>Pseudonocardiaceae</taxon>
        <taxon>Lentzea</taxon>
    </lineage>
</organism>
<dbReference type="RefSeq" id="WP_382370610.1">
    <property type="nucleotide sequence ID" value="NZ_JBHRZI010000011.1"/>
</dbReference>
<feature type="transmembrane region" description="Helical" evidence="1">
    <location>
        <begin position="137"/>
        <end position="158"/>
    </location>
</feature>
<proteinExistence type="predicted"/>
<name>A0ABV8BPG0_9PSEU</name>
<accession>A0ABV8BPG0</accession>
<feature type="transmembrane region" description="Helical" evidence="1">
    <location>
        <begin position="164"/>
        <end position="183"/>
    </location>
</feature>
<evidence type="ECO:0000256" key="1">
    <source>
        <dbReference type="SAM" id="Phobius"/>
    </source>
</evidence>
<comment type="caution">
    <text evidence="2">The sequence shown here is derived from an EMBL/GenBank/DDBJ whole genome shotgun (WGS) entry which is preliminary data.</text>
</comment>
<evidence type="ECO:0000313" key="3">
    <source>
        <dbReference type="Proteomes" id="UP001595690"/>
    </source>
</evidence>
<gene>
    <name evidence="2" type="ORF">ACFOWZ_07735</name>
</gene>
<sequence length="207" mass="22240">MADSWRSSGDLVNVNAPNECQELLAGEIERVLRSDDPRGRPHELLAVISVTGVSDEHIEELAGLPGAAAHLAVALALRSVSLRAVTHEGELVMVERAQVDGCDRIATRMLELGVTGELATFAADLRREVEASREWTWGYRGMPALVLLIGLSGLLVVLGGANSSVLVLAAGGVLGAALLYAFVVRQRKQRWEWLSDEVTPLLSRVGK</sequence>
<dbReference type="EMBL" id="JBHRZI010000011">
    <property type="protein sequence ID" value="MFC3891364.1"/>
    <property type="molecule type" value="Genomic_DNA"/>
</dbReference>
<keyword evidence="3" id="KW-1185">Reference proteome</keyword>